<comment type="caution">
    <text evidence="1">The sequence shown here is derived from an EMBL/GenBank/DDBJ whole genome shotgun (WGS) entry which is preliminary data.</text>
</comment>
<gene>
    <name evidence="1" type="ORF">Ae201684_000307</name>
</gene>
<dbReference type="AlphaFoldDB" id="A0A6G0XXF3"/>
<keyword evidence="2" id="KW-1185">Reference proteome</keyword>
<dbReference type="Proteomes" id="UP000481153">
    <property type="component" value="Unassembled WGS sequence"/>
</dbReference>
<protein>
    <recommendedName>
        <fullName evidence="3">TAZ-type domain-containing protein</fullName>
    </recommendedName>
</protein>
<sequence length="125" mass="13811">MCCVPSRNMSSSKVLSIPSLCHVSVTASETATASAIPHLRVSMHHNHDLKKRELVKKVTSVRKGLIHVQECQDHHCDKALCKSTRRLIDQYRTHGCVNSNSALVHDKCQVCLLWTLVTGNASIAV</sequence>
<reference evidence="1 2" key="1">
    <citation type="submission" date="2019-07" db="EMBL/GenBank/DDBJ databases">
        <title>Genomics analysis of Aphanomyces spp. identifies a new class of oomycete effector associated with host adaptation.</title>
        <authorList>
            <person name="Gaulin E."/>
        </authorList>
    </citation>
    <scope>NUCLEOTIDE SEQUENCE [LARGE SCALE GENOMIC DNA]</scope>
    <source>
        <strain evidence="1 2">ATCC 201684</strain>
    </source>
</reference>
<accession>A0A6G0XXF3</accession>
<evidence type="ECO:0008006" key="3">
    <source>
        <dbReference type="Google" id="ProtNLM"/>
    </source>
</evidence>
<evidence type="ECO:0000313" key="2">
    <source>
        <dbReference type="Proteomes" id="UP000481153"/>
    </source>
</evidence>
<evidence type="ECO:0000313" key="1">
    <source>
        <dbReference type="EMBL" id="KAF0745276.1"/>
    </source>
</evidence>
<proteinExistence type="predicted"/>
<dbReference type="EMBL" id="VJMJ01000002">
    <property type="protein sequence ID" value="KAF0745276.1"/>
    <property type="molecule type" value="Genomic_DNA"/>
</dbReference>
<name>A0A6G0XXF3_9STRA</name>
<organism evidence="1 2">
    <name type="scientific">Aphanomyces euteiches</name>
    <dbReference type="NCBI Taxonomy" id="100861"/>
    <lineage>
        <taxon>Eukaryota</taxon>
        <taxon>Sar</taxon>
        <taxon>Stramenopiles</taxon>
        <taxon>Oomycota</taxon>
        <taxon>Saprolegniomycetes</taxon>
        <taxon>Saprolegniales</taxon>
        <taxon>Verrucalvaceae</taxon>
        <taxon>Aphanomyces</taxon>
    </lineage>
</organism>